<name>X0RMV4_9ZZZZ</name>
<dbReference type="AlphaFoldDB" id="X0RMV4"/>
<gene>
    <name evidence="1" type="ORF">S01H1_05010</name>
</gene>
<sequence length="55" mass="6510">MNSSSTPHFKFMEITEEKLEEAFIDAFRTGQKAFQAPSYPMRIWAKEKIKELKNE</sequence>
<accession>X0RMV4</accession>
<protein>
    <submittedName>
        <fullName evidence="1">Uncharacterized protein</fullName>
    </submittedName>
</protein>
<evidence type="ECO:0000313" key="1">
    <source>
        <dbReference type="EMBL" id="GAF70133.1"/>
    </source>
</evidence>
<dbReference type="EMBL" id="BARS01002615">
    <property type="protein sequence ID" value="GAF70133.1"/>
    <property type="molecule type" value="Genomic_DNA"/>
</dbReference>
<reference evidence="1" key="1">
    <citation type="journal article" date="2014" name="Front. Microbiol.">
        <title>High frequency of phylogenetically diverse reductive dehalogenase-homologous genes in deep subseafloor sedimentary metagenomes.</title>
        <authorList>
            <person name="Kawai M."/>
            <person name="Futagami T."/>
            <person name="Toyoda A."/>
            <person name="Takaki Y."/>
            <person name="Nishi S."/>
            <person name="Hori S."/>
            <person name="Arai W."/>
            <person name="Tsubouchi T."/>
            <person name="Morono Y."/>
            <person name="Uchiyama I."/>
            <person name="Ito T."/>
            <person name="Fujiyama A."/>
            <person name="Inagaki F."/>
            <person name="Takami H."/>
        </authorList>
    </citation>
    <scope>NUCLEOTIDE SEQUENCE</scope>
    <source>
        <strain evidence="1">Expedition CK06-06</strain>
    </source>
</reference>
<proteinExistence type="predicted"/>
<organism evidence="1">
    <name type="scientific">marine sediment metagenome</name>
    <dbReference type="NCBI Taxonomy" id="412755"/>
    <lineage>
        <taxon>unclassified sequences</taxon>
        <taxon>metagenomes</taxon>
        <taxon>ecological metagenomes</taxon>
    </lineage>
</organism>
<comment type="caution">
    <text evidence="1">The sequence shown here is derived from an EMBL/GenBank/DDBJ whole genome shotgun (WGS) entry which is preliminary data.</text>
</comment>